<protein>
    <recommendedName>
        <fullName evidence="6">Transmembrane protein</fullName>
    </recommendedName>
</protein>
<name>A0A7N0RJR4_KALFE</name>
<proteinExistence type="predicted"/>
<feature type="signal peptide" evidence="3">
    <location>
        <begin position="1"/>
        <end position="22"/>
    </location>
</feature>
<evidence type="ECO:0000256" key="3">
    <source>
        <dbReference type="SAM" id="SignalP"/>
    </source>
</evidence>
<evidence type="ECO:0000256" key="1">
    <source>
        <dbReference type="SAM" id="MobiDB-lite"/>
    </source>
</evidence>
<keyword evidence="3" id="KW-0732">Signal</keyword>
<evidence type="ECO:0008006" key="6">
    <source>
        <dbReference type="Google" id="ProtNLM"/>
    </source>
</evidence>
<sequence>MARSVVIVLILAHLFLPMIILAQASGTVGSGPQLPAPERKAEVETAAEQPSSSADQPHLSTEGEDDDGLEAEAPASSRRLGKHKGGTDASVAGGGVILGGLATAILAAVVSYIRVTRRKTNVSV</sequence>
<keyword evidence="5" id="KW-1185">Reference proteome</keyword>
<dbReference type="AlphaFoldDB" id="A0A7N0RJR4"/>
<feature type="transmembrane region" description="Helical" evidence="2">
    <location>
        <begin position="91"/>
        <end position="113"/>
    </location>
</feature>
<dbReference type="Gramene" id="Kaladp0011s0896.1.v1.1">
    <property type="protein sequence ID" value="Kaladp0011s0896.1.v1.1.CDS.1"/>
    <property type="gene ID" value="Kaladp0011s0896.v1.1"/>
</dbReference>
<keyword evidence="2" id="KW-0472">Membrane</keyword>
<feature type="region of interest" description="Disordered" evidence="1">
    <location>
        <begin position="30"/>
        <end position="88"/>
    </location>
</feature>
<keyword evidence="2" id="KW-0812">Transmembrane</keyword>
<evidence type="ECO:0000313" key="4">
    <source>
        <dbReference type="EnsemblPlants" id="Kaladp0011s0896.1.v1.1.CDS.1"/>
    </source>
</evidence>
<dbReference type="Proteomes" id="UP000594263">
    <property type="component" value="Unplaced"/>
</dbReference>
<evidence type="ECO:0000313" key="5">
    <source>
        <dbReference type="Proteomes" id="UP000594263"/>
    </source>
</evidence>
<dbReference type="EnsemblPlants" id="Kaladp0011s0896.1.v1.1">
    <property type="protein sequence ID" value="Kaladp0011s0896.1.v1.1.CDS.1"/>
    <property type="gene ID" value="Kaladp0011s0896.v1.1"/>
</dbReference>
<feature type="chain" id="PRO_5029737101" description="Transmembrane protein" evidence="3">
    <location>
        <begin position="23"/>
        <end position="124"/>
    </location>
</feature>
<accession>A0A7N0RJR4</accession>
<reference evidence="4" key="1">
    <citation type="submission" date="2021-01" db="UniProtKB">
        <authorList>
            <consortium name="EnsemblPlants"/>
        </authorList>
    </citation>
    <scope>IDENTIFICATION</scope>
</reference>
<keyword evidence="2" id="KW-1133">Transmembrane helix</keyword>
<dbReference type="PANTHER" id="PTHR34558:SF4">
    <property type="entry name" value="TRANSMEMBRANE PROTEIN"/>
    <property type="match status" value="1"/>
</dbReference>
<feature type="compositionally biased region" description="Polar residues" evidence="1">
    <location>
        <begin position="48"/>
        <end position="59"/>
    </location>
</feature>
<organism evidence="4 5">
    <name type="scientific">Kalanchoe fedtschenkoi</name>
    <name type="common">Lavender scallops</name>
    <name type="synonym">South American air plant</name>
    <dbReference type="NCBI Taxonomy" id="63787"/>
    <lineage>
        <taxon>Eukaryota</taxon>
        <taxon>Viridiplantae</taxon>
        <taxon>Streptophyta</taxon>
        <taxon>Embryophyta</taxon>
        <taxon>Tracheophyta</taxon>
        <taxon>Spermatophyta</taxon>
        <taxon>Magnoliopsida</taxon>
        <taxon>eudicotyledons</taxon>
        <taxon>Gunneridae</taxon>
        <taxon>Pentapetalae</taxon>
        <taxon>Saxifragales</taxon>
        <taxon>Crassulaceae</taxon>
        <taxon>Kalanchoe</taxon>
    </lineage>
</organism>
<dbReference type="PANTHER" id="PTHR34558">
    <property type="entry name" value="EXPRESSED PROTEIN"/>
    <property type="match status" value="1"/>
</dbReference>
<evidence type="ECO:0000256" key="2">
    <source>
        <dbReference type="SAM" id="Phobius"/>
    </source>
</evidence>
<dbReference type="OMA" id="RLGHHHE"/>